<dbReference type="EMBL" id="DRMJ01000351">
    <property type="protein sequence ID" value="HHL43299.1"/>
    <property type="molecule type" value="Genomic_DNA"/>
</dbReference>
<dbReference type="NCBIfam" id="TIGR00103">
    <property type="entry name" value="DNA_YbaB_EbfC"/>
    <property type="match status" value="1"/>
</dbReference>
<dbReference type="GO" id="GO:0003677">
    <property type="term" value="F:DNA binding"/>
    <property type="evidence" value="ECO:0007669"/>
    <property type="project" value="UniProtKB-UniRule"/>
</dbReference>
<dbReference type="GO" id="GO:0005829">
    <property type="term" value="C:cytosol"/>
    <property type="evidence" value="ECO:0007669"/>
    <property type="project" value="TreeGrafter"/>
</dbReference>
<accession>A0A7C5QS97</accession>
<sequence length="107" mass="11616">MKDIMGLMKQAKQMQEKMEAAKAKVADLAAEGASGGGMVRLVLSGEGHMKSISIDPAMIDKDEVEILEDLIIAAYHDAKIKLDQKQQDAMKEAMGDIDLPPGMELPF</sequence>
<dbReference type="InterPro" id="IPR036894">
    <property type="entry name" value="YbaB-like_sf"/>
</dbReference>
<dbReference type="AlphaFoldDB" id="A0A7C5QS97"/>
<name>A0A7C5QS97_9PROT</name>
<comment type="subcellular location">
    <subcellularLocation>
        <location evidence="2">Cytoplasm</location>
        <location evidence="2">Nucleoid</location>
    </subcellularLocation>
</comment>
<evidence type="ECO:0000256" key="2">
    <source>
        <dbReference type="HAMAP-Rule" id="MF_00274"/>
    </source>
</evidence>
<protein>
    <recommendedName>
        <fullName evidence="2">Nucleoid-associated protein ENJ42_06775</fullName>
    </recommendedName>
</protein>
<dbReference type="PANTHER" id="PTHR33449:SF1">
    <property type="entry name" value="NUCLEOID-ASSOCIATED PROTEIN YBAB"/>
    <property type="match status" value="1"/>
</dbReference>
<organism evidence="4">
    <name type="scientific">Hellea balneolensis</name>
    <dbReference type="NCBI Taxonomy" id="287478"/>
    <lineage>
        <taxon>Bacteria</taxon>
        <taxon>Pseudomonadati</taxon>
        <taxon>Pseudomonadota</taxon>
        <taxon>Alphaproteobacteria</taxon>
        <taxon>Maricaulales</taxon>
        <taxon>Robiginitomaculaceae</taxon>
        <taxon>Hellea</taxon>
    </lineage>
</organism>
<dbReference type="HAMAP" id="MF_00274">
    <property type="entry name" value="DNA_YbaB_EbfC"/>
    <property type="match status" value="1"/>
</dbReference>
<evidence type="ECO:0000256" key="3">
    <source>
        <dbReference type="SAM" id="Coils"/>
    </source>
</evidence>
<evidence type="ECO:0000313" key="4">
    <source>
        <dbReference type="EMBL" id="HHL43299.1"/>
    </source>
</evidence>
<proteinExistence type="inferred from homology"/>
<gene>
    <name evidence="4" type="ORF">ENJ42_06775</name>
</gene>
<comment type="function">
    <text evidence="2">Binds to DNA and alters its conformation. May be involved in regulation of gene expression, nucleoid organization and DNA protection.</text>
</comment>
<reference evidence="4" key="1">
    <citation type="journal article" date="2020" name="mSystems">
        <title>Genome- and Community-Level Interaction Insights into Carbon Utilization and Element Cycling Functions of Hydrothermarchaeota in Hydrothermal Sediment.</title>
        <authorList>
            <person name="Zhou Z."/>
            <person name="Liu Y."/>
            <person name="Xu W."/>
            <person name="Pan J."/>
            <person name="Luo Z.H."/>
            <person name="Li M."/>
        </authorList>
    </citation>
    <scope>NUCLEOTIDE SEQUENCE [LARGE SCALE GENOMIC DNA]</scope>
    <source>
        <strain evidence="4">HyVt-485</strain>
    </source>
</reference>
<dbReference type="GO" id="GO:0043590">
    <property type="term" value="C:bacterial nucleoid"/>
    <property type="evidence" value="ECO:0007669"/>
    <property type="project" value="UniProtKB-UniRule"/>
</dbReference>
<dbReference type="Gene3D" id="3.30.1310.10">
    <property type="entry name" value="Nucleoid-associated protein YbaB-like domain"/>
    <property type="match status" value="1"/>
</dbReference>
<keyword evidence="2" id="KW-0963">Cytoplasm</keyword>
<dbReference type="Proteomes" id="UP000885830">
    <property type="component" value="Unassembled WGS sequence"/>
</dbReference>
<keyword evidence="1 2" id="KW-0238">DNA-binding</keyword>
<comment type="caution">
    <text evidence="4">The sequence shown here is derived from an EMBL/GenBank/DDBJ whole genome shotgun (WGS) entry which is preliminary data.</text>
</comment>
<comment type="similarity">
    <text evidence="2">Belongs to the YbaB/EbfC family.</text>
</comment>
<dbReference type="SUPFAM" id="SSF82607">
    <property type="entry name" value="YbaB-like"/>
    <property type="match status" value="1"/>
</dbReference>
<dbReference type="InterPro" id="IPR004401">
    <property type="entry name" value="YbaB/EbfC"/>
</dbReference>
<comment type="subunit">
    <text evidence="2">Homodimer.</text>
</comment>
<feature type="coiled-coil region" evidence="3">
    <location>
        <begin position="4"/>
        <end position="31"/>
    </location>
</feature>
<dbReference type="Pfam" id="PF02575">
    <property type="entry name" value="YbaB_DNA_bd"/>
    <property type="match status" value="1"/>
</dbReference>
<keyword evidence="3" id="KW-0175">Coiled coil</keyword>
<dbReference type="PANTHER" id="PTHR33449">
    <property type="entry name" value="NUCLEOID-ASSOCIATED PROTEIN YBAB"/>
    <property type="match status" value="1"/>
</dbReference>
<dbReference type="PIRSF" id="PIRSF004555">
    <property type="entry name" value="UCP004555"/>
    <property type="match status" value="1"/>
</dbReference>
<evidence type="ECO:0000256" key="1">
    <source>
        <dbReference type="ARBA" id="ARBA00023125"/>
    </source>
</evidence>